<proteinExistence type="predicted"/>
<dbReference type="Proteomes" id="UP000055024">
    <property type="component" value="Unassembled WGS sequence"/>
</dbReference>
<evidence type="ECO:0000313" key="3">
    <source>
        <dbReference type="Proteomes" id="UP000055024"/>
    </source>
</evidence>
<reference evidence="2 3" key="1">
    <citation type="submission" date="2015-01" db="EMBL/GenBank/DDBJ databases">
        <title>Evolution of Trichinella species and genotypes.</title>
        <authorList>
            <person name="Korhonen P.K."/>
            <person name="Edoardo P."/>
            <person name="Giuseppe L.R."/>
            <person name="Gasser R.B."/>
        </authorList>
    </citation>
    <scope>NUCLEOTIDE SEQUENCE [LARGE SCALE GENOMIC DNA]</scope>
    <source>
        <strain evidence="2">ISS1029</strain>
    </source>
</reference>
<accession>A0A0V1H472</accession>
<protein>
    <submittedName>
        <fullName evidence="2">Uncharacterized protein</fullName>
    </submittedName>
</protein>
<comment type="caution">
    <text evidence="2">The sequence shown here is derived from an EMBL/GenBank/DDBJ whole genome shotgun (WGS) entry which is preliminary data.</text>
</comment>
<organism evidence="2 3">
    <name type="scientific">Trichinella zimbabwensis</name>
    <dbReference type="NCBI Taxonomy" id="268475"/>
    <lineage>
        <taxon>Eukaryota</taxon>
        <taxon>Metazoa</taxon>
        <taxon>Ecdysozoa</taxon>
        <taxon>Nematoda</taxon>
        <taxon>Enoplea</taxon>
        <taxon>Dorylaimia</taxon>
        <taxon>Trichinellida</taxon>
        <taxon>Trichinellidae</taxon>
        <taxon>Trichinella</taxon>
    </lineage>
</organism>
<feature type="compositionally biased region" description="Basic and acidic residues" evidence="1">
    <location>
        <begin position="264"/>
        <end position="288"/>
    </location>
</feature>
<dbReference type="EMBL" id="JYDP01000147">
    <property type="protein sequence ID" value="KRZ05071.1"/>
    <property type="molecule type" value="Genomic_DNA"/>
</dbReference>
<gene>
    <name evidence="2" type="ORF">T11_15399</name>
</gene>
<evidence type="ECO:0000313" key="2">
    <source>
        <dbReference type="EMBL" id="KRZ05071.1"/>
    </source>
</evidence>
<dbReference type="AlphaFoldDB" id="A0A0V1H472"/>
<keyword evidence="3" id="KW-1185">Reference proteome</keyword>
<name>A0A0V1H472_9BILA</name>
<feature type="region of interest" description="Disordered" evidence="1">
    <location>
        <begin position="227"/>
        <end position="288"/>
    </location>
</feature>
<evidence type="ECO:0000256" key="1">
    <source>
        <dbReference type="SAM" id="MobiDB-lite"/>
    </source>
</evidence>
<sequence>MEIFLLPIIYYSATVVWPSKSAQRPHLWNREQKFLQVGCDTRSRKYALPGVVYLHPTRKSLADAKFIHHNPHSVHIFHHLAQKKRDRNNRPDSVIGDQLSKRSNANLINARMQILNIVQERDQFIDESKFEMISRLRKITKEKDSAFGQQQMGGIIGWRLVDLHGNDEEDVEEEEEAQNIRAGTILPTTDQEETAASVDEPVRCAARRRPTLIGHLATETGPFAARKKPAAPKYEFSRTRPANRIFPPPTKAQRTHTTGSTNSLRDRPLDKTTESIDHPGPREPHTLPVKRLDCDKLLLFTTTTTTTTNASI</sequence>